<sequence length="421" mass="47462">MTYFPDHDYLPPVVYLDLWPLTGSLAMVRDPVAVSQFTIVRSEPKVDVVAKFFHPMTLGLDILTTEGQTWKTWRSRFNPGFSQRNLTALMPEIIEEVSIFANRLKQVAGKGNDFGPVFPLMNMTTNLTFDVIGRATLLILQRDMRLRSQTDQSDGNSLKSTLFDQIRLMEIFENVAQGIILQKRLQSNPGAGQKTTVLDLAIKHIDTDAPDGSQKKPTPEFVDRLVANLKVFLFAGHDTTAATICFMMKLLQDHPACLERIRAEHDSVLGAEPDPARAVQLLTASPHLLHSLPYSLGVIKETLRLYPLAATVRQPPPGYYLTGADSVKYPMDRFGLWTSTPVIQRHPQYWPRPSEFLPERWTATEGDPLYPATPNSWIPFSLGPRTCIGMELAYMELKLVLVLTARTLEIQEAWSEWDAVK</sequence>
<evidence type="ECO:0000256" key="3">
    <source>
        <dbReference type="ARBA" id="ARBA00022617"/>
    </source>
</evidence>
<comment type="pathway">
    <text evidence="2">Secondary metabolite biosynthesis.</text>
</comment>
<evidence type="ECO:0000256" key="2">
    <source>
        <dbReference type="ARBA" id="ARBA00005179"/>
    </source>
</evidence>
<dbReference type="Proteomes" id="UP001444661">
    <property type="component" value="Unassembled WGS sequence"/>
</dbReference>
<evidence type="ECO:0000256" key="1">
    <source>
        <dbReference type="ARBA" id="ARBA00001971"/>
    </source>
</evidence>
<dbReference type="PROSITE" id="PS00086">
    <property type="entry name" value="CYTOCHROME_P450"/>
    <property type="match status" value="1"/>
</dbReference>
<dbReference type="InterPro" id="IPR001128">
    <property type="entry name" value="Cyt_P450"/>
</dbReference>
<dbReference type="InterPro" id="IPR002401">
    <property type="entry name" value="Cyt_P450_E_grp-I"/>
</dbReference>
<evidence type="ECO:0000256" key="4">
    <source>
        <dbReference type="ARBA" id="ARBA00022723"/>
    </source>
</evidence>
<evidence type="ECO:0000256" key="6">
    <source>
        <dbReference type="ARBA" id="ARBA00023004"/>
    </source>
</evidence>
<keyword evidence="10" id="KW-1185">Reference proteome</keyword>
<dbReference type="Gene3D" id="1.10.630.10">
    <property type="entry name" value="Cytochrome P450"/>
    <property type="match status" value="1"/>
</dbReference>
<evidence type="ECO:0000256" key="8">
    <source>
        <dbReference type="RuleBase" id="RU000461"/>
    </source>
</evidence>
<keyword evidence="5 8" id="KW-0560">Oxidoreductase</keyword>
<dbReference type="PANTHER" id="PTHR24305:SF107">
    <property type="entry name" value="P450, PUTATIVE (EUROFUNG)-RELATED"/>
    <property type="match status" value="1"/>
</dbReference>
<keyword evidence="6 8" id="KW-0408">Iron</keyword>
<comment type="similarity">
    <text evidence="8">Belongs to the cytochrome P450 family.</text>
</comment>
<comment type="cofactor">
    <cofactor evidence="1">
        <name>heme</name>
        <dbReference type="ChEBI" id="CHEBI:30413"/>
    </cofactor>
</comment>
<evidence type="ECO:0000313" key="10">
    <source>
        <dbReference type="Proteomes" id="UP001444661"/>
    </source>
</evidence>
<keyword evidence="7 8" id="KW-0503">Monooxygenase</keyword>
<evidence type="ECO:0008006" key="11">
    <source>
        <dbReference type="Google" id="ProtNLM"/>
    </source>
</evidence>
<organism evidence="9 10">
    <name type="scientific">Apiospora rasikravindrae</name>
    <dbReference type="NCBI Taxonomy" id="990691"/>
    <lineage>
        <taxon>Eukaryota</taxon>
        <taxon>Fungi</taxon>
        <taxon>Dikarya</taxon>
        <taxon>Ascomycota</taxon>
        <taxon>Pezizomycotina</taxon>
        <taxon>Sordariomycetes</taxon>
        <taxon>Xylariomycetidae</taxon>
        <taxon>Amphisphaeriales</taxon>
        <taxon>Apiosporaceae</taxon>
        <taxon>Apiospora</taxon>
    </lineage>
</organism>
<proteinExistence type="inferred from homology"/>
<keyword evidence="3 8" id="KW-0349">Heme</keyword>
<name>A0ABR1SD10_9PEZI</name>
<dbReference type="Pfam" id="PF00067">
    <property type="entry name" value="p450"/>
    <property type="match status" value="1"/>
</dbReference>
<gene>
    <name evidence="9" type="ORF">PG993_011015</name>
</gene>
<accession>A0ABR1SD10</accession>
<dbReference type="PANTHER" id="PTHR24305">
    <property type="entry name" value="CYTOCHROME P450"/>
    <property type="match status" value="1"/>
</dbReference>
<dbReference type="InterPro" id="IPR017972">
    <property type="entry name" value="Cyt_P450_CS"/>
</dbReference>
<dbReference type="EMBL" id="JAQQWK010000010">
    <property type="protein sequence ID" value="KAK8029724.1"/>
    <property type="molecule type" value="Genomic_DNA"/>
</dbReference>
<protein>
    <recommendedName>
        <fullName evidence="11">Cytochrome P450</fullName>
    </recommendedName>
</protein>
<reference evidence="9 10" key="1">
    <citation type="submission" date="2023-01" db="EMBL/GenBank/DDBJ databases">
        <title>Analysis of 21 Apiospora genomes using comparative genomics revels a genus with tremendous synthesis potential of carbohydrate active enzymes and secondary metabolites.</title>
        <authorList>
            <person name="Sorensen T."/>
        </authorList>
    </citation>
    <scope>NUCLEOTIDE SEQUENCE [LARGE SCALE GENOMIC DNA]</scope>
    <source>
        <strain evidence="9 10">CBS 33761</strain>
    </source>
</reference>
<dbReference type="PRINTS" id="PR00385">
    <property type="entry name" value="P450"/>
</dbReference>
<evidence type="ECO:0000256" key="7">
    <source>
        <dbReference type="ARBA" id="ARBA00023033"/>
    </source>
</evidence>
<dbReference type="InterPro" id="IPR050121">
    <property type="entry name" value="Cytochrome_P450_monoxygenase"/>
</dbReference>
<evidence type="ECO:0000256" key="5">
    <source>
        <dbReference type="ARBA" id="ARBA00023002"/>
    </source>
</evidence>
<evidence type="ECO:0000313" key="9">
    <source>
        <dbReference type="EMBL" id="KAK8029724.1"/>
    </source>
</evidence>
<dbReference type="InterPro" id="IPR036396">
    <property type="entry name" value="Cyt_P450_sf"/>
</dbReference>
<comment type="caution">
    <text evidence="9">The sequence shown here is derived from an EMBL/GenBank/DDBJ whole genome shotgun (WGS) entry which is preliminary data.</text>
</comment>
<dbReference type="SUPFAM" id="SSF48264">
    <property type="entry name" value="Cytochrome P450"/>
    <property type="match status" value="1"/>
</dbReference>
<keyword evidence="4 8" id="KW-0479">Metal-binding</keyword>
<dbReference type="PRINTS" id="PR00463">
    <property type="entry name" value="EP450I"/>
</dbReference>